<keyword evidence="5" id="KW-1185">Reference proteome</keyword>
<dbReference type="PANTHER" id="PTHR30204">
    <property type="entry name" value="REDOX-CYCLING DRUG-SENSING TRANSCRIPTIONAL ACTIVATOR SOXR"/>
    <property type="match status" value="1"/>
</dbReference>
<dbReference type="Pfam" id="PF13411">
    <property type="entry name" value="MerR_1"/>
    <property type="match status" value="1"/>
</dbReference>
<dbReference type="RefSeq" id="WP_091111944.1">
    <property type="nucleotide sequence ID" value="NZ_BKAF01000006.1"/>
</dbReference>
<dbReference type="EMBL" id="FOQG01000005">
    <property type="protein sequence ID" value="SFI14858.1"/>
    <property type="molecule type" value="Genomic_DNA"/>
</dbReference>
<name>A0A1I3FUB4_9ACTN</name>
<dbReference type="SMART" id="SM00422">
    <property type="entry name" value="HTH_MERR"/>
    <property type="match status" value="1"/>
</dbReference>
<dbReference type="STRING" id="1005945.SAMN05216561_105159"/>
<proteinExistence type="predicted"/>
<dbReference type="Gene3D" id="3.60.40.10">
    <property type="entry name" value="PPM-type phosphatase domain"/>
    <property type="match status" value="1"/>
</dbReference>
<dbReference type="InterPro" id="IPR047057">
    <property type="entry name" value="MerR_fam"/>
</dbReference>
<dbReference type="GO" id="GO:0003677">
    <property type="term" value="F:DNA binding"/>
    <property type="evidence" value="ECO:0007669"/>
    <property type="project" value="UniProtKB-KW"/>
</dbReference>
<dbReference type="PANTHER" id="PTHR30204:SF97">
    <property type="entry name" value="MERR FAMILY REGULATORY PROTEIN"/>
    <property type="match status" value="1"/>
</dbReference>
<evidence type="ECO:0000259" key="3">
    <source>
        <dbReference type="PROSITE" id="PS51746"/>
    </source>
</evidence>
<dbReference type="InterPro" id="IPR036457">
    <property type="entry name" value="PPM-type-like_dom_sf"/>
</dbReference>
<accession>A0A1I3FUB4</accession>
<evidence type="ECO:0000256" key="1">
    <source>
        <dbReference type="ARBA" id="ARBA00023125"/>
    </source>
</evidence>
<feature type="domain" description="HTH merR-type" evidence="2">
    <location>
        <begin position="3"/>
        <end position="73"/>
    </location>
</feature>
<dbReference type="Gene3D" id="1.10.1660.10">
    <property type="match status" value="1"/>
</dbReference>
<feature type="domain" description="PPM-type phosphatase" evidence="3">
    <location>
        <begin position="123"/>
        <end position="352"/>
    </location>
</feature>
<gene>
    <name evidence="4" type="ORF">SAMN05216561_105159</name>
</gene>
<dbReference type="Pfam" id="PF13672">
    <property type="entry name" value="PP2C_2"/>
    <property type="match status" value="1"/>
</dbReference>
<dbReference type="InterPro" id="IPR009061">
    <property type="entry name" value="DNA-bd_dom_put_sf"/>
</dbReference>
<dbReference type="AlphaFoldDB" id="A0A1I3FUB4"/>
<dbReference type="InterPro" id="IPR001932">
    <property type="entry name" value="PPM-type_phosphatase-like_dom"/>
</dbReference>
<evidence type="ECO:0000259" key="2">
    <source>
        <dbReference type="PROSITE" id="PS50937"/>
    </source>
</evidence>
<dbReference type="GO" id="GO:0003700">
    <property type="term" value="F:DNA-binding transcription factor activity"/>
    <property type="evidence" value="ECO:0007669"/>
    <property type="project" value="InterPro"/>
</dbReference>
<dbReference type="PROSITE" id="PS51746">
    <property type="entry name" value="PPM_2"/>
    <property type="match status" value="1"/>
</dbReference>
<protein>
    <submittedName>
        <fullName evidence="4">Serine/threonine protein phosphatase PrpC</fullName>
    </submittedName>
</protein>
<dbReference type="Proteomes" id="UP000198649">
    <property type="component" value="Unassembled WGS sequence"/>
</dbReference>
<evidence type="ECO:0000313" key="4">
    <source>
        <dbReference type="EMBL" id="SFI14858.1"/>
    </source>
</evidence>
<keyword evidence="1" id="KW-0238">DNA-binding</keyword>
<sequence length="354" mass="38011">MDYLTIGDFGRASGLTAKALRLYDDLGLLQPADVDPWTGYRRYLPEQLDQARVVARLRLVGMPLARIGEVIATSGRTRAAEVSSYWSQVEADHRARRDVVASLVRELDHEEITMTDQHPHETLIATAAARHGRGARTHQLDAVHVGARLFAVADGFGAAPGPGAAAIAALTTLDTTSYDDGPAAARDLLGDAVTRASTAVAEATQDLDEEAGTTLTALWLVGNTAQVAHVGDARAHRLRDGKLERLTRDHTLVQALLEEGRLTEDEARSHPHRALLNRVLVQATDADRVSCDVRAGDRLVLTTDGVHSTLDPDELTRLLTGSGDPDVVADRVARAVEAAEAPDNYTVVVVDLST</sequence>
<dbReference type="SUPFAM" id="SSF81606">
    <property type="entry name" value="PP2C-like"/>
    <property type="match status" value="1"/>
</dbReference>
<organism evidence="4 5">
    <name type="scientific">Nocardioides psychrotolerans</name>
    <dbReference type="NCBI Taxonomy" id="1005945"/>
    <lineage>
        <taxon>Bacteria</taxon>
        <taxon>Bacillati</taxon>
        <taxon>Actinomycetota</taxon>
        <taxon>Actinomycetes</taxon>
        <taxon>Propionibacteriales</taxon>
        <taxon>Nocardioidaceae</taxon>
        <taxon>Nocardioides</taxon>
    </lineage>
</organism>
<dbReference type="SUPFAM" id="SSF46955">
    <property type="entry name" value="Putative DNA-binding domain"/>
    <property type="match status" value="1"/>
</dbReference>
<dbReference type="SMART" id="SM00332">
    <property type="entry name" value="PP2Cc"/>
    <property type="match status" value="1"/>
</dbReference>
<dbReference type="PROSITE" id="PS50937">
    <property type="entry name" value="HTH_MERR_2"/>
    <property type="match status" value="1"/>
</dbReference>
<dbReference type="InterPro" id="IPR000551">
    <property type="entry name" value="MerR-type_HTH_dom"/>
</dbReference>
<reference evidence="4 5" key="1">
    <citation type="submission" date="2016-10" db="EMBL/GenBank/DDBJ databases">
        <authorList>
            <person name="de Groot N.N."/>
        </authorList>
    </citation>
    <scope>NUCLEOTIDE SEQUENCE [LARGE SCALE GENOMIC DNA]</scope>
    <source>
        <strain evidence="4 5">CGMCC 1.11156</strain>
    </source>
</reference>
<evidence type="ECO:0000313" key="5">
    <source>
        <dbReference type="Proteomes" id="UP000198649"/>
    </source>
</evidence>
<dbReference type="OrthoDB" id="9801841at2"/>
<dbReference type="CDD" id="cd01107">
    <property type="entry name" value="HTH_BmrR"/>
    <property type="match status" value="1"/>
</dbReference>
<dbReference type="SMART" id="SM00331">
    <property type="entry name" value="PP2C_SIG"/>
    <property type="match status" value="1"/>
</dbReference>